<dbReference type="InterPro" id="IPR029058">
    <property type="entry name" value="AB_hydrolase_fold"/>
</dbReference>
<evidence type="ECO:0000313" key="7">
    <source>
        <dbReference type="Proteomes" id="UP000094527"/>
    </source>
</evidence>
<evidence type="ECO:0000256" key="3">
    <source>
        <dbReference type="ARBA" id="ARBA00022525"/>
    </source>
</evidence>
<evidence type="ECO:0000313" key="6">
    <source>
        <dbReference type="EMBL" id="ODM98284.1"/>
    </source>
</evidence>
<dbReference type="AlphaFoldDB" id="A0A1D2MZN6"/>
<protein>
    <submittedName>
        <fullName evidence="6">Pancreatic lipase-related protein 2</fullName>
    </submittedName>
</protein>
<dbReference type="EMBL" id="LJIJ01000367">
    <property type="protein sequence ID" value="ODM98284.1"/>
    <property type="molecule type" value="Genomic_DNA"/>
</dbReference>
<dbReference type="GO" id="GO:0005615">
    <property type="term" value="C:extracellular space"/>
    <property type="evidence" value="ECO:0007669"/>
    <property type="project" value="TreeGrafter"/>
</dbReference>
<gene>
    <name evidence="6" type="ORF">Ocin01_08398</name>
</gene>
<dbReference type="InterPro" id="IPR013818">
    <property type="entry name" value="Lipase"/>
</dbReference>
<sequence>MKVVNFLNKMSHESFQQLSILVILLLSILQFSFQSPHCYVSKVEKESNLTLCEKDYFIFPNIWEETGREDLGEEKDGNNEVTLCCPFDQKTRVDDKTFWWPDETQRGLTRAILNCHPSSIPGMETIQFLYYTNNNHDPDDYHEIFIGSKKSLRVSRFVKDAPLKIVIHGFMSNPFTGPAKTLRAAYANLPYAINIIAVQWEALANLVTASDSICYNIAAQSTKLVGKRTAELIEFLVAEKMTDLDKIHILGHSLGAHCAGFAGKFLKIGKVPRITGFDPARPNFELVSTSDRIHHTDALFVDIIHTATKDWKLLGIVSLGLIPFPVGLRESVGHADFYPNHGSHQPGCRLGKPTIPVLCSHARSYVYYAESIAYVNGTKEFTAKECLNFREVESGSCTGEHMVPMGEYTPKNNNTRKMYFLPTNKNSPYVVDELDYVPIVQV</sequence>
<keyword evidence="7" id="KW-1185">Reference proteome</keyword>
<dbReference type="GO" id="GO:0016298">
    <property type="term" value="F:lipase activity"/>
    <property type="evidence" value="ECO:0007669"/>
    <property type="project" value="InterPro"/>
</dbReference>
<dbReference type="OMA" id="MTCHASS"/>
<feature type="domain" description="Lipase" evidence="5">
    <location>
        <begin position="123"/>
        <end position="429"/>
    </location>
</feature>
<dbReference type="OrthoDB" id="199913at2759"/>
<dbReference type="Pfam" id="PF00151">
    <property type="entry name" value="Lipase"/>
    <property type="match status" value="1"/>
</dbReference>
<reference evidence="6 7" key="1">
    <citation type="journal article" date="2016" name="Genome Biol. Evol.">
        <title>Gene Family Evolution Reflects Adaptation to Soil Environmental Stressors in the Genome of the Collembolan Orchesella cincta.</title>
        <authorList>
            <person name="Faddeeva-Vakhrusheva A."/>
            <person name="Derks M.F."/>
            <person name="Anvar S.Y."/>
            <person name="Agamennone V."/>
            <person name="Suring W."/>
            <person name="Smit S."/>
            <person name="van Straalen N.M."/>
            <person name="Roelofs D."/>
        </authorList>
    </citation>
    <scope>NUCLEOTIDE SEQUENCE [LARGE SCALE GENOMIC DNA]</scope>
    <source>
        <tissue evidence="6">Mixed pool</tissue>
    </source>
</reference>
<evidence type="ECO:0000256" key="2">
    <source>
        <dbReference type="ARBA" id="ARBA00010701"/>
    </source>
</evidence>
<dbReference type="InterPro" id="IPR033906">
    <property type="entry name" value="Lipase_N"/>
</dbReference>
<comment type="similarity">
    <text evidence="2 4">Belongs to the AB hydrolase superfamily. Lipase family.</text>
</comment>
<evidence type="ECO:0000256" key="4">
    <source>
        <dbReference type="RuleBase" id="RU004262"/>
    </source>
</evidence>
<dbReference type="Proteomes" id="UP000094527">
    <property type="component" value="Unassembled WGS sequence"/>
</dbReference>
<keyword evidence="3" id="KW-0964">Secreted</keyword>
<dbReference type="Gene3D" id="3.40.50.1820">
    <property type="entry name" value="alpha/beta hydrolase"/>
    <property type="match status" value="1"/>
</dbReference>
<dbReference type="PANTHER" id="PTHR11610">
    <property type="entry name" value="LIPASE"/>
    <property type="match status" value="1"/>
</dbReference>
<evidence type="ECO:0000259" key="5">
    <source>
        <dbReference type="Pfam" id="PF00151"/>
    </source>
</evidence>
<name>A0A1D2MZN6_ORCCI</name>
<dbReference type="InterPro" id="IPR000734">
    <property type="entry name" value="TAG_lipase"/>
</dbReference>
<dbReference type="CDD" id="cd00707">
    <property type="entry name" value="Pancreat_lipase_like"/>
    <property type="match status" value="1"/>
</dbReference>
<comment type="caution">
    <text evidence="6">The sequence shown here is derived from an EMBL/GenBank/DDBJ whole genome shotgun (WGS) entry which is preliminary data.</text>
</comment>
<proteinExistence type="inferred from homology"/>
<accession>A0A1D2MZN6</accession>
<dbReference type="GO" id="GO:0016042">
    <property type="term" value="P:lipid catabolic process"/>
    <property type="evidence" value="ECO:0007669"/>
    <property type="project" value="TreeGrafter"/>
</dbReference>
<organism evidence="6 7">
    <name type="scientific">Orchesella cincta</name>
    <name type="common">Springtail</name>
    <name type="synonym">Podura cincta</name>
    <dbReference type="NCBI Taxonomy" id="48709"/>
    <lineage>
        <taxon>Eukaryota</taxon>
        <taxon>Metazoa</taxon>
        <taxon>Ecdysozoa</taxon>
        <taxon>Arthropoda</taxon>
        <taxon>Hexapoda</taxon>
        <taxon>Collembola</taxon>
        <taxon>Entomobryomorpha</taxon>
        <taxon>Entomobryoidea</taxon>
        <taxon>Orchesellidae</taxon>
        <taxon>Orchesellinae</taxon>
        <taxon>Orchesella</taxon>
    </lineage>
</organism>
<evidence type="ECO:0000256" key="1">
    <source>
        <dbReference type="ARBA" id="ARBA00004613"/>
    </source>
</evidence>
<comment type="subcellular location">
    <subcellularLocation>
        <location evidence="1">Secreted</location>
    </subcellularLocation>
</comment>
<dbReference type="PRINTS" id="PR00821">
    <property type="entry name" value="TAGLIPASE"/>
</dbReference>
<dbReference type="SUPFAM" id="SSF53474">
    <property type="entry name" value="alpha/beta-Hydrolases"/>
    <property type="match status" value="1"/>
</dbReference>